<feature type="binding site" evidence="5">
    <location>
        <position position="112"/>
    </location>
    <ligand>
        <name>Fe(3+)</name>
        <dbReference type="ChEBI" id="CHEBI:29034"/>
        <label>1</label>
    </ligand>
</feature>
<feature type="signal peptide" evidence="7">
    <location>
        <begin position="1"/>
        <end position="21"/>
    </location>
</feature>
<feature type="disulfide bond" evidence="6">
    <location>
        <begin position="270"/>
        <end position="284"/>
    </location>
</feature>
<name>A0A1I8NYX9_STOCA</name>
<proteinExistence type="inferred from homology"/>
<dbReference type="GO" id="GO:0055037">
    <property type="term" value="C:recycling endosome"/>
    <property type="evidence" value="ECO:0007669"/>
    <property type="project" value="TreeGrafter"/>
</dbReference>
<dbReference type="VEuPathDB" id="VectorBase:SCAU003318"/>
<feature type="domain" description="Transferrin-like" evidence="8">
    <location>
        <begin position="30"/>
        <end position="358"/>
    </location>
</feature>
<dbReference type="GO" id="GO:0046872">
    <property type="term" value="F:metal ion binding"/>
    <property type="evidence" value="ECO:0007669"/>
    <property type="project" value="UniProtKB-KW"/>
</dbReference>
<sequence>MLFKNILLLLMLSILWVPKDALEIPDDGKLRVCIVESRGVYRKTPKFCPILEATSNMECVVGVDRLDCVRRIHKGTAHFGVLTSEDLVAARWASVEILVASELRTHNSPFEYEVVAVVDNEADIHTIHDLKGSKFCHPGYGLENHWTEVLANYFESTLVSKSCDPEISITEDRIKSSANYFGPSCKAGPWVPDAKQDRLLKNKYPSLCQMCYDSYRCDIGDKHWGRRGALYCLTSGGGNVGWARLDDVRSHFGLTGLPKQAEPSEYSFLCAEGHLQPINTTKPCVWVAKPWPVIAARRTHAAQVQNIVTGLNHDTPNSWQNALLSLLETYHVDIVPLDNVIAIDDYLDQATAFQSAYSFPECSPPRSIVFCTTSIIQHIKCSWLQEASQVYGVQPNIQCTRSQNLDTCMDDIKYRTADVVLVDHENRVKAQRDFNLKPILYEFSQDMHQRYATIAVVHKDSDFETFADLKGAKVCLPSFEGPAYLSVLETMHNKTHDSKPLHKYFHHESCLWEPHSSHKCPDVYRGDEGALRCLAERGEVAFLSSDLYKKYTIGNLTAAWIKQTHHKSFKVLCPYGSNEKGSKFEYCYLHWTTRGHIMTHDTTPARLHEIHNSLRDIDALFGKNYKTETRPFTMYGIFDKKNNVIFRDNTDGLRGLQDLRRDHNTRIMEEVFEKYIEKKYVNTLESGSATQKPMARGNLLVLLAFSFCSTYFWIVL</sequence>
<feature type="disulfide bond" evidence="6">
    <location>
        <begin position="136"/>
        <end position="232"/>
    </location>
</feature>
<keyword evidence="7" id="KW-0732">Signal</keyword>
<protein>
    <recommendedName>
        <fullName evidence="3">Transferrin</fullName>
    </recommendedName>
</protein>
<comment type="similarity">
    <text evidence="3">Belongs to the transferrin family.</text>
</comment>
<keyword evidence="2 6" id="KW-1015">Disulfide bond</keyword>
<evidence type="ECO:0000259" key="8">
    <source>
        <dbReference type="PROSITE" id="PS51408"/>
    </source>
</evidence>
<feature type="domain" description="Transferrin-like" evidence="8">
    <location>
        <begin position="368"/>
        <end position="672"/>
    </location>
</feature>
<dbReference type="EnsemblMetazoa" id="SCAU003318-RA">
    <property type="protein sequence ID" value="SCAU003318-PA"/>
    <property type="gene ID" value="SCAU003318"/>
</dbReference>
<comment type="function">
    <text evidence="3">Transferrins are iron binding transport proteins which bind Fe(3+) ion in association with the binding of an anion, usually bicarbonate.</text>
</comment>
<feature type="binding site" evidence="5">
    <location>
        <position position="423"/>
    </location>
    <ligand>
        <name>Fe(3+)</name>
        <dbReference type="ChEBI" id="CHEBI:29034"/>
        <label>1</label>
    </ligand>
</feature>
<dbReference type="PROSITE" id="PS51408">
    <property type="entry name" value="TRANSFERRIN_LIKE_4"/>
    <property type="match status" value="2"/>
</dbReference>
<dbReference type="GO" id="GO:0005769">
    <property type="term" value="C:early endosome"/>
    <property type="evidence" value="ECO:0007669"/>
    <property type="project" value="TreeGrafter"/>
</dbReference>
<keyword evidence="1" id="KW-0677">Repeat</keyword>
<reference evidence="9" key="1">
    <citation type="submission" date="2020-05" db="UniProtKB">
        <authorList>
            <consortium name="EnsemblMetazoa"/>
        </authorList>
    </citation>
    <scope>IDENTIFICATION</scope>
    <source>
        <strain evidence="9">USDA</strain>
    </source>
</reference>
<keyword evidence="3 5" id="KW-0408">Iron</keyword>
<accession>A0A1I8NYX9</accession>
<evidence type="ECO:0000256" key="4">
    <source>
        <dbReference type="PIRSR" id="PIRSR002549-2"/>
    </source>
</evidence>
<evidence type="ECO:0000256" key="5">
    <source>
        <dbReference type="PIRSR" id="PIRSR002549-3"/>
    </source>
</evidence>
<feature type="disulfide bond" evidence="6">
    <location>
        <begin position="371"/>
        <end position="408"/>
    </location>
</feature>
<keyword evidence="3" id="KW-0813">Transport</keyword>
<evidence type="ECO:0000313" key="10">
    <source>
        <dbReference type="Proteomes" id="UP000095300"/>
    </source>
</evidence>
<feature type="disulfide bond" evidence="6">
    <location>
        <begin position="475"/>
        <end position="533"/>
    </location>
</feature>
<dbReference type="OrthoDB" id="8170333at2759"/>
<evidence type="ECO:0000313" key="9">
    <source>
        <dbReference type="EnsemblMetazoa" id="SCAU003318-PA"/>
    </source>
</evidence>
<dbReference type="InterPro" id="IPR016357">
    <property type="entry name" value="Transferrin"/>
</dbReference>
<dbReference type="GO" id="GO:0005615">
    <property type="term" value="C:extracellular space"/>
    <property type="evidence" value="ECO:0007669"/>
    <property type="project" value="InterPro"/>
</dbReference>
<feature type="binding site" evidence="5">
    <location>
        <position position="451"/>
    </location>
    <ligand>
        <name>Fe(3+)</name>
        <dbReference type="ChEBI" id="CHEBI:29034"/>
        <label>1</label>
    </ligand>
</feature>
<evidence type="ECO:0000256" key="6">
    <source>
        <dbReference type="PIRSR" id="PIRSR002549-4"/>
    </source>
</evidence>
<evidence type="ECO:0000256" key="1">
    <source>
        <dbReference type="ARBA" id="ARBA00022737"/>
    </source>
</evidence>
<keyword evidence="3 5" id="KW-0479">Metal-binding</keyword>
<dbReference type="PRINTS" id="PR00422">
    <property type="entry name" value="TRANSFERRIN"/>
</dbReference>
<feature type="disulfide bond" evidence="6">
    <location>
        <begin position="33"/>
        <end position="68"/>
    </location>
</feature>
<evidence type="ECO:0000256" key="3">
    <source>
        <dbReference type="PIRNR" id="PIRNR002549"/>
    </source>
</evidence>
<dbReference type="GO" id="GO:0006826">
    <property type="term" value="P:iron ion transport"/>
    <property type="evidence" value="ECO:0007669"/>
    <property type="project" value="UniProtKB-KW"/>
</dbReference>
<feature type="disulfide bond" evidence="6">
    <location>
        <begin position="185"/>
        <end position="211"/>
    </location>
</feature>
<feature type="disulfide bond" evidence="6">
    <location>
        <begin position="381"/>
        <end position="399"/>
    </location>
</feature>
<feature type="disulfide bond" evidence="6">
    <location>
        <begin position="573"/>
        <end position="587"/>
    </location>
</feature>
<feature type="disulfide bond" evidence="6">
    <location>
        <begin position="208"/>
        <end position="217"/>
    </location>
</feature>
<dbReference type="SMART" id="SM00094">
    <property type="entry name" value="TR_FER"/>
    <property type="match status" value="1"/>
</dbReference>
<dbReference type="PANTHER" id="PTHR11485">
    <property type="entry name" value="TRANSFERRIN"/>
    <property type="match status" value="1"/>
</dbReference>
<dbReference type="Proteomes" id="UP000095300">
    <property type="component" value="Unassembled WGS sequence"/>
</dbReference>
<evidence type="ECO:0000256" key="2">
    <source>
        <dbReference type="ARBA" id="ARBA00023157"/>
    </source>
</evidence>
<dbReference type="Pfam" id="PF00405">
    <property type="entry name" value="Transferrin"/>
    <property type="match status" value="3"/>
</dbReference>
<keyword evidence="10" id="KW-1185">Reference proteome</keyword>
<organism evidence="9 10">
    <name type="scientific">Stomoxys calcitrans</name>
    <name type="common">Stable fly</name>
    <name type="synonym">Conops calcitrans</name>
    <dbReference type="NCBI Taxonomy" id="35570"/>
    <lineage>
        <taxon>Eukaryota</taxon>
        <taxon>Metazoa</taxon>
        <taxon>Ecdysozoa</taxon>
        <taxon>Arthropoda</taxon>
        <taxon>Hexapoda</taxon>
        <taxon>Insecta</taxon>
        <taxon>Pterygota</taxon>
        <taxon>Neoptera</taxon>
        <taxon>Endopterygota</taxon>
        <taxon>Diptera</taxon>
        <taxon>Brachycera</taxon>
        <taxon>Muscomorpha</taxon>
        <taxon>Muscoidea</taxon>
        <taxon>Muscidae</taxon>
        <taxon>Stomoxys</taxon>
    </lineage>
</organism>
<dbReference type="Gene3D" id="3.40.190.10">
    <property type="entry name" value="Periplasmic binding protein-like II"/>
    <property type="match status" value="3"/>
</dbReference>
<keyword evidence="3" id="KW-0410">Iron transport</keyword>
<gene>
    <name evidence="9" type="primary">106091203</name>
</gene>
<keyword evidence="3" id="KW-0406">Ion transport</keyword>
<dbReference type="GO" id="GO:0005886">
    <property type="term" value="C:plasma membrane"/>
    <property type="evidence" value="ECO:0007669"/>
    <property type="project" value="TreeGrafter"/>
</dbReference>
<dbReference type="PIRSF" id="PIRSF002549">
    <property type="entry name" value="Transferrin"/>
    <property type="match status" value="1"/>
</dbReference>
<dbReference type="InterPro" id="IPR001156">
    <property type="entry name" value="Transferrin-like_dom"/>
</dbReference>
<evidence type="ECO:0000256" key="7">
    <source>
        <dbReference type="SAM" id="SignalP"/>
    </source>
</evidence>
<feature type="binding site" evidence="4">
    <location>
        <position position="483"/>
    </location>
    <ligand>
        <name>hydrogencarbonate</name>
        <dbReference type="ChEBI" id="CHEBI:17544"/>
        <label>1</label>
    </ligand>
</feature>
<dbReference type="STRING" id="35570.A0A1I8NYX9"/>
<dbReference type="SUPFAM" id="SSF53850">
    <property type="entry name" value="Periplasmic binding protein-like II"/>
    <property type="match status" value="2"/>
</dbReference>
<feature type="chain" id="PRO_5009325737" description="Transferrin" evidence="7">
    <location>
        <begin position="22"/>
        <end position="716"/>
    </location>
</feature>
<dbReference type="AlphaFoldDB" id="A0A1I8NYX9"/>
<dbReference type="CDD" id="cd13529">
    <property type="entry name" value="PBP2_transferrin"/>
    <property type="match status" value="2"/>
</dbReference>
<dbReference type="PANTHER" id="PTHR11485:SF54">
    <property type="entry name" value="TRANSFERRIN"/>
    <property type="match status" value="1"/>
</dbReference>